<evidence type="ECO:0000313" key="9">
    <source>
        <dbReference type="Proteomes" id="UP001498421"/>
    </source>
</evidence>
<protein>
    <recommendedName>
        <fullName evidence="7">Major facilitator superfamily (MFS) profile domain-containing protein</fullName>
    </recommendedName>
</protein>
<feature type="transmembrane region" description="Helical" evidence="6">
    <location>
        <begin position="92"/>
        <end position="114"/>
    </location>
</feature>
<evidence type="ECO:0000256" key="4">
    <source>
        <dbReference type="ARBA" id="ARBA00022989"/>
    </source>
</evidence>
<sequence>MGQLSGSSVIQNFQGIFYATVGFTGRTALLISGTYGMMGSQVIYLAVIADKVLRTRTLWVGSIILSCMVTLCMALSTEYGTKDNQNQSGARAVIAAIFIYSMCYAILFNAMIWLVPSELFPFFLRTRGLAFSVASKFVVAVVLSQITPLAIASVSWR</sequence>
<dbReference type="InterPro" id="IPR036259">
    <property type="entry name" value="MFS_trans_sf"/>
</dbReference>
<keyword evidence="4 6" id="KW-1133">Transmembrane helix</keyword>
<feature type="transmembrane region" description="Helical" evidence="6">
    <location>
        <begin position="16"/>
        <end position="38"/>
    </location>
</feature>
<keyword evidence="9" id="KW-1185">Reference proteome</keyword>
<evidence type="ECO:0000256" key="3">
    <source>
        <dbReference type="ARBA" id="ARBA00022692"/>
    </source>
</evidence>
<dbReference type="SUPFAM" id="SSF103473">
    <property type="entry name" value="MFS general substrate transporter"/>
    <property type="match status" value="1"/>
</dbReference>
<feature type="transmembrane region" description="Helical" evidence="6">
    <location>
        <begin position="134"/>
        <end position="156"/>
    </location>
</feature>
<dbReference type="EMBL" id="JAZAVK010000077">
    <property type="protein sequence ID" value="KAK7425696.1"/>
    <property type="molecule type" value="Genomic_DNA"/>
</dbReference>
<evidence type="ECO:0000256" key="5">
    <source>
        <dbReference type="ARBA" id="ARBA00023136"/>
    </source>
</evidence>
<gene>
    <name evidence="8" type="ORF">QQZ08_007795</name>
</gene>
<comment type="caution">
    <text evidence="8">The sequence shown here is derived from an EMBL/GenBank/DDBJ whole genome shotgun (WGS) entry which is preliminary data.</text>
</comment>
<dbReference type="Pfam" id="PF00083">
    <property type="entry name" value="Sugar_tr"/>
    <property type="match status" value="1"/>
</dbReference>
<evidence type="ECO:0000256" key="1">
    <source>
        <dbReference type="ARBA" id="ARBA00004141"/>
    </source>
</evidence>
<keyword evidence="5 6" id="KW-0472">Membrane</keyword>
<dbReference type="InterPro" id="IPR005828">
    <property type="entry name" value="MFS_sugar_transport-like"/>
</dbReference>
<proteinExistence type="inferred from homology"/>
<evidence type="ECO:0000256" key="6">
    <source>
        <dbReference type="SAM" id="Phobius"/>
    </source>
</evidence>
<reference evidence="8 9" key="1">
    <citation type="journal article" date="2025" name="Microbiol. Resour. Announc.">
        <title>Draft genome sequences for Neonectria magnoliae and Neonectria punicea, canker pathogens of Liriodendron tulipifera and Acer saccharum in West Virginia.</title>
        <authorList>
            <person name="Petronek H.M."/>
            <person name="Kasson M.T."/>
            <person name="Metheny A.M."/>
            <person name="Stauder C.M."/>
            <person name="Lovett B."/>
            <person name="Lynch S.C."/>
            <person name="Garnas J.R."/>
            <person name="Kasson L.R."/>
            <person name="Stajich J.E."/>
        </authorList>
    </citation>
    <scope>NUCLEOTIDE SEQUENCE [LARGE SCALE GENOMIC DNA]</scope>
    <source>
        <strain evidence="8 9">NRRL 64651</strain>
    </source>
</reference>
<dbReference type="PANTHER" id="PTHR48022">
    <property type="entry name" value="PLASTIDIC GLUCOSE TRANSPORTER 4"/>
    <property type="match status" value="1"/>
</dbReference>
<keyword evidence="3 6" id="KW-0812">Transmembrane</keyword>
<accession>A0ABR1HXA7</accession>
<feature type="domain" description="Major facilitator superfamily (MFS) profile" evidence="7">
    <location>
        <begin position="1"/>
        <end position="157"/>
    </location>
</feature>
<dbReference type="PANTHER" id="PTHR48022:SF2">
    <property type="entry name" value="PLASTIDIC GLUCOSE TRANSPORTER 4"/>
    <property type="match status" value="1"/>
</dbReference>
<comment type="subcellular location">
    <subcellularLocation>
        <location evidence="1">Membrane</location>
        <topology evidence="1">Multi-pass membrane protein</topology>
    </subcellularLocation>
</comment>
<evidence type="ECO:0000313" key="8">
    <source>
        <dbReference type="EMBL" id="KAK7425696.1"/>
    </source>
</evidence>
<evidence type="ECO:0000259" key="7">
    <source>
        <dbReference type="PROSITE" id="PS50850"/>
    </source>
</evidence>
<evidence type="ECO:0000256" key="2">
    <source>
        <dbReference type="ARBA" id="ARBA00010992"/>
    </source>
</evidence>
<dbReference type="Gene3D" id="1.20.1250.20">
    <property type="entry name" value="MFS general substrate transporter like domains"/>
    <property type="match status" value="1"/>
</dbReference>
<dbReference type="InterPro" id="IPR020846">
    <property type="entry name" value="MFS_dom"/>
</dbReference>
<dbReference type="InterPro" id="IPR050360">
    <property type="entry name" value="MFS_Sugar_Transporters"/>
</dbReference>
<feature type="transmembrane region" description="Helical" evidence="6">
    <location>
        <begin position="58"/>
        <end position="80"/>
    </location>
</feature>
<name>A0ABR1HXA7_9HYPO</name>
<organism evidence="8 9">
    <name type="scientific">Neonectria magnoliae</name>
    <dbReference type="NCBI Taxonomy" id="2732573"/>
    <lineage>
        <taxon>Eukaryota</taxon>
        <taxon>Fungi</taxon>
        <taxon>Dikarya</taxon>
        <taxon>Ascomycota</taxon>
        <taxon>Pezizomycotina</taxon>
        <taxon>Sordariomycetes</taxon>
        <taxon>Hypocreomycetidae</taxon>
        <taxon>Hypocreales</taxon>
        <taxon>Nectriaceae</taxon>
        <taxon>Neonectria</taxon>
    </lineage>
</organism>
<comment type="similarity">
    <text evidence="2">Belongs to the major facilitator superfamily. Sugar transporter (TC 2.A.1.1) family.</text>
</comment>
<dbReference type="PROSITE" id="PS50850">
    <property type="entry name" value="MFS"/>
    <property type="match status" value="1"/>
</dbReference>
<dbReference type="Proteomes" id="UP001498421">
    <property type="component" value="Unassembled WGS sequence"/>
</dbReference>